<reference evidence="14 15" key="1">
    <citation type="submission" date="2024-04" db="EMBL/GenBank/DDBJ databases">
        <title>Human intestinal bacterial collection.</title>
        <authorList>
            <person name="Pauvert C."/>
            <person name="Hitch T.C.A."/>
            <person name="Clavel T."/>
        </authorList>
    </citation>
    <scope>NUCLEOTIDE SEQUENCE [LARGE SCALE GENOMIC DNA]</scope>
    <source>
        <strain evidence="14 15">CLA-AA-H197</strain>
    </source>
</reference>
<evidence type="ECO:0000256" key="3">
    <source>
        <dbReference type="ARBA" id="ARBA00022457"/>
    </source>
</evidence>
<proteinExistence type="inferred from homology"/>
<evidence type="ECO:0000256" key="5">
    <source>
        <dbReference type="ARBA" id="ARBA00022723"/>
    </source>
</evidence>
<evidence type="ECO:0000256" key="1">
    <source>
        <dbReference type="ARBA" id="ARBA00001946"/>
    </source>
</evidence>
<feature type="domain" description="Nudix hydrolase" evidence="13">
    <location>
        <begin position="1"/>
        <end position="131"/>
    </location>
</feature>
<evidence type="ECO:0000313" key="14">
    <source>
        <dbReference type="EMBL" id="MEQ2637099.1"/>
    </source>
</evidence>
<comment type="similarity">
    <text evidence="2 12">Belongs to the Nudix hydrolase family.</text>
</comment>
<name>A0ABV1IEL1_9ACTN</name>
<dbReference type="EMBL" id="JBBNGS010000002">
    <property type="protein sequence ID" value="MEQ2637099.1"/>
    <property type="molecule type" value="Genomic_DNA"/>
</dbReference>
<dbReference type="PANTHER" id="PTHR47707">
    <property type="entry name" value="8-OXO-DGTP DIPHOSPHATASE"/>
    <property type="match status" value="1"/>
</dbReference>
<evidence type="ECO:0000259" key="13">
    <source>
        <dbReference type="PROSITE" id="PS51462"/>
    </source>
</evidence>
<comment type="catalytic activity">
    <reaction evidence="10">
        <text>8-oxo-dGTP + H2O = 8-oxo-dGMP + diphosphate + H(+)</text>
        <dbReference type="Rhea" id="RHEA:31575"/>
        <dbReference type="ChEBI" id="CHEBI:15377"/>
        <dbReference type="ChEBI" id="CHEBI:15378"/>
        <dbReference type="ChEBI" id="CHEBI:33019"/>
        <dbReference type="ChEBI" id="CHEBI:63224"/>
        <dbReference type="ChEBI" id="CHEBI:77896"/>
        <dbReference type="EC" id="3.6.1.55"/>
    </reaction>
</comment>
<dbReference type="Gene3D" id="3.90.79.10">
    <property type="entry name" value="Nucleoside Triphosphate Pyrophosphohydrolase"/>
    <property type="match status" value="1"/>
</dbReference>
<evidence type="ECO:0000256" key="10">
    <source>
        <dbReference type="ARBA" id="ARBA00035861"/>
    </source>
</evidence>
<evidence type="ECO:0000313" key="15">
    <source>
        <dbReference type="Proteomes" id="UP001478817"/>
    </source>
</evidence>
<evidence type="ECO:0000256" key="8">
    <source>
        <dbReference type="ARBA" id="ARBA00022842"/>
    </source>
</evidence>
<dbReference type="InterPro" id="IPR015797">
    <property type="entry name" value="NUDIX_hydrolase-like_dom_sf"/>
</dbReference>
<accession>A0ABV1IEL1</accession>
<dbReference type="Proteomes" id="UP001478817">
    <property type="component" value="Unassembled WGS sequence"/>
</dbReference>
<keyword evidence="4" id="KW-0235">DNA replication</keyword>
<evidence type="ECO:0000256" key="4">
    <source>
        <dbReference type="ARBA" id="ARBA00022705"/>
    </source>
</evidence>
<dbReference type="PROSITE" id="PS51462">
    <property type="entry name" value="NUDIX"/>
    <property type="match status" value="1"/>
</dbReference>
<evidence type="ECO:0000256" key="2">
    <source>
        <dbReference type="ARBA" id="ARBA00005582"/>
    </source>
</evidence>
<organism evidence="14 15">
    <name type="scientific">Paratractidigestivibacter faecalis</name>
    <dbReference type="NCBI Taxonomy" id="2292441"/>
    <lineage>
        <taxon>Bacteria</taxon>
        <taxon>Bacillati</taxon>
        <taxon>Actinomycetota</taxon>
        <taxon>Coriobacteriia</taxon>
        <taxon>Coriobacteriales</taxon>
        <taxon>Atopobiaceae</taxon>
        <taxon>Paratractidigestivibacter</taxon>
    </lineage>
</organism>
<dbReference type="PRINTS" id="PR00502">
    <property type="entry name" value="NUDIXFAMILY"/>
</dbReference>
<dbReference type="PANTHER" id="PTHR47707:SF1">
    <property type="entry name" value="NUDIX HYDROLASE FAMILY PROTEIN"/>
    <property type="match status" value="1"/>
</dbReference>
<keyword evidence="15" id="KW-1185">Reference proteome</keyword>
<evidence type="ECO:0000256" key="11">
    <source>
        <dbReference type="ARBA" id="ARBA00038905"/>
    </source>
</evidence>
<evidence type="ECO:0000256" key="6">
    <source>
        <dbReference type="ARBA" id="ARBA00022763"/>
    </source>
</evidence>
<keyword evidence="7 12" id="KW-0378">Hydrolase</keyword>
<dbReference type="Pfam" id="PF00293">
    <property type="entry name" value="NUDIX"/>
    <property type="match status" value="1"/>
</dbReference>
<dbReference type="SUPFAM" id="SSF55811">
    <property type="entry name" value="Nudix"/>
    <property type="match status" value="1"/>
</dbReference>
<dbReference type="InterPro" id="IPR020084">
    <property type="entry name" value="NUDIX_hydrolase_CS"/>
</dbReference>
<dbReference type="InterPro" id="IPR000086">
    <property type="entry name" value="NUDIX_hydrolase_dom"/>
</dbReference>
<dbReference type="EC" id="3.6.1.55" evidence="11"/>
<comment type="cofactor">
    <cofactor evidence="1">
        <name>Mg(2+)</name>
        <dbReference type="ChEBI" id="CHEBI:18420"/>
    </cofactor>
</comment>
<evidence type="ECO:0000256" key="12">
    <source>
        <dbReference type="RuleBase" id="RU003476"/>
    </source>
</evidence>
<dbReference type="RefSeq" id="WP_349181494.1">
    <property type="nucleotide sequence ID" value="NZ_JBBNGS010000002.1"/>
</dbReference>
<keyword evidence="8" id="KW-0460">Magnesium</keyword>
<comment type="caution">
    <text evidence="14">The sequence shown here is derived from an EMBL/GenBank/DDBJ whole genome shotgun (WGS) entry which is preliminary data.</text>
</comment>
<dbReference type="InterPro" id="IPR047127">
    <property type="entry name" value="MutT-like"/>
</dbReference>
<evidence type="ECO:0000256" key="7">
    <source>
        <dbReference type="ARBA" id="ARBA00022801"/>
    </source>
</evidence>
<dbReference type="PROSITE" id="PS00893">
    <property type="entry name" value="NUDIX_BOX"/>
    <property type="match status" value="1"/>
</dbReference>
<keyword evidence="6" id="KW-0227">DNA damage</keyword>
<gene>
    <name evidence="14" type="ORF">AAAT05_01850</name>
</gene>
<keyword evidence="5" id="KW-0479">Metal-binding</keyword>
<protein>
    <recommendedName>
        <fullName evidence="11">8-oxo-dGTP diphosphatase</fullName>
        <ecNumber evidence="11">3.6.1.55</ecNumber>
    </recommendedName>
</protein>
<dbReference type="GO" id="GO:0016787">
    <property type="term" value="F:hydrolase activity"/>
    <property type="evidence" value="ECO:0007669"/>
    <property type="project" value="UniProtKB-KW"/>
</dbReference>
<sequence>MRTVRVAAAIIKSDRGLLACRRADAQGDGGWEFPGGKVEEGESAEAACRREVAEELGCRLQLAWPYDVVEADYPDFHLVMDCFACTLEPGERPVATPGVHSELRWVDRGELMDVDWLPADRTLAQSLGMNWDAAFGAEFL</sequence>
<dbReference type="CDD" id="cd03425">
    <property type="entry name" value="NUDIX_MutT_NudA_like"/>
    <property type="match status" value="1"/>
</dbReference>
<keyword evidence="9" id="KW-0234">DNA repair</keyword>
<dbReference type="InterPro" id="IPR020476">
    <property type="entry name" value="Nudix_hydrolase"/>
</dbReference>
<evidence type="ECO:0000256" key="9">
    <source>
        <dbReference type="ARBA" id="ARBA00023204"/>
    </source>
</evidence>
<keyword evidence="3" id="KW-0515">Mutator protein</keyword>